<gene>
    <name evidence="1" type="ORF">FAZ69_28085</name>
</gene>
<reference evidence="1 2" key="1">
    <citation type="submission" date="2019-04" db="EMBL/GenBank/DDBJ databases">
        <title>Trinickia sp. 7GSK02, isolated from subtropical forest soil.</title>
        <authorList>
            <person name="Gao Z.-H."/>
            <person name="Qiu L.-H."/>
        </authorList>
    </citation>
    <scope>NUCLEOTIDE SEQUENCE [LARGE SCALE GENOMIC DNA]</scope>
    <source>
        <strain evidence="1 2">7GSK02</strain>
    </source>
</reference>
<dbReference type="Proteomes" id="UP000305539">
    <property type="component" value="Unassembled WGS sequence"/>
</dbReference>
<dbReference type="EMBL" id="SWJE01000018">
    <property type="protein sequence ID" value="TKC81508.1"/>
    <property type="molecule type" value="Genomic_DNA"/>
</dbReference>
<protein>
    <submittedName>
        <fullName evidence="1">Uncharacterized protein</fullName>
    </submittedName>
</protein>
<comment type="caution">
    <text evidence="1">The sequence shown here is derived from an EMBL/GenBank/DDBJ whole genome shotgun (WGS) entry which is preliminary data.</text>
</comment>
<sequence>MPLTRVSESPSRPVLSEAIAMVNGTPVTQAELAAAVAKSGEPDTPGLRRTLKYRLIACELLWQAAQRRYGEAAAGEAQSSVQVDTAIKRYLRDEVRPAAVTDADVRTRYAQISEVLQTIEPGSYRVLGREMLEDSIRAELTDERLNQAIHVVVERLMEQADIRE</sequence>
<dbReference type="InterPro" id="IPR027304">
    <property type="entry name" value="Trigger_fact/SurA_dom_sf"/>
</dbReference>
<name>A0A4U1HN58_9BURK</name>
<dbReference type="SUPFAM" id="SSF109998">
    <property type="entry name" value="Triger factor/SurA peptide-binding domain-like"/>
    <property type="match status" value="1"/>
</dbReference>
<organism evidence="1 2">
    <name type="scientific">Trinickia terrae</name>
    <dbReference type="NCBI Taxonomy" id="2571161"/>
    <lineage>
        <taxon>Bacteria</taxon>
        <taxon>Pseudomonadati</taxon>
        <taxon>Pseudomonadota</taxon>
        <taxon>Betaproteobacteria</taxon>
        <taxon>Burkholderiales</taxon>
        <taxon>Burkholderiaceae</taxon>
        <taxon>Trinickia</taxon>
    </lineage>
</organism>
<proteinExistence type="predicted"/>
<accession>A0A4U1HN58</accession>
<keyword evidence="2" id="KW-1185">Reference proteome</keyword>
<evidence type="ECO:0000313" key="2">
    <source>
        <dbReference type="Proteomes" id="UP000305539"/>
    </source>
</evidence>
<evidence type="ECO:0000313" key="1">
    <source>
        <dbReference type="EMBL" id="TKC81508.1"/>
    </source>
</evidence>
<dbReference type="OrthoDB" id="8929268at2"/>
<dbReference type="AlphaFoldDB" id="A0A4U1HN58"/>